<dbReference type="InterPro" id="IPR036291">
    <property type="entry name" value="NAD(P)-bd_dom_sf"/>
</dbReference>
<dbReference type="SUPFAM" id="SSF51735">
    <property type="entry name" value="NAD(P)-binding Rossmann-fold domains"/>
    <property type="match status" value="1"/>
</dbReference>
<dbReference type="InterPro" id="IPR008927">
    <property type="entry name" value="6-PGluconate_DH-like_C_sf"/>
</dbReference>
<dbReference type="InterPro" id="IPR029154">
    <property type="entry name" value="HIBADH-like_NADP-bd"/>
</dbReference>
<evidence type="ECO:0000256" key="5">
    <source>
        <dbReference type="ARBA" id="ARBA00023002"/>
    </source>
</evidence>
<dbReference type="Pfam" id="PF14833">
    <property type="entry name" value="NAD_binding_11"/>
    <property type="match status" value="1"/>
</dbReference>
<comment type="similarity">
    <text evidence="2">Belongs to the HIBADH-related family. 3-hydroxyisobutyrate dehydrogenase subfamily.</text>
</comment>
<keyword evidence="11" id="KW-1185">Reference proteome</keyword>
<comment type="caution">
    <text evidence="10">The sequence shown here is derived from an EMBL/GenBank/DDBJ whole genome shotgun (WGS) entry which is preliminary data.</text>
</comment>
<sequence>MLRPTPKLLRMSTTGWIGLGAMGRPMALNLFTKTYFAHQGSDAPPSLSQGGQKLTFLFCEQDDGRADSFVRDLRDRGGVELAERVERVGSGKEMVQAAAKVFTMLPSTPQVEAVYLDPVQGILAGLWELPGNTPDLPLATAPQSNVSGNTSRAVDEQLSFTTTLSSGPPPNNPHTLLIDQTTLDPTVALAVSTRIHQETSHEALMVDAPVSGGTVGAEKGELTIMFGSPSAVATGLVVPLLQRMARVGGVVECGGSGTGVGVKVCNNLVLACNQIALAEGLSLGHSLGIDPSLLGSVIDTSSGSSWSSRINPPISTLPKTPASRGYKGGFQTRLMLKDVGLALQAAHKHSLPTPLTWASKSVYEAVCEEGNGDWGAKDFSVVYEWIKKKQRDGVEKGWKD</sequence>
<evidence type="ECO:0000256" key="6">
    <source>
        <dbReference type="ARBA" id="ARBA00023027"/>
    </source>
</evidence>
<dbReference type="InterPro" id="IPR013328">
    <property type="entry name" value="6PGD_dom2"/>
</dbReference>
<dbReference type="Gene3D" id="1.10.1040.10">
    <property type="entry name" value="N-(1-d-carboxylethyl)-l-norvaline Dehydrogenase, domain 2"/>
    <property type="match status" value="1"/>
</dbReference>
<reference evidence="10 11" key="1">
    <citation type="submission" date="2016-06" db="EMBL/GenBank/DDBJ databases">
        <title>Evolution of pathogenesis and genome organization in the Tremellales.</title>
        <authorList>
            <person name="Cuomo C."/>
            <person name="Litvintseva A."/>
            <person name="Heitman J."/>
            <person name="Chen Y."/>
            <person name="Sun S."/>
            <person name="Springer D."/>
            <person name="Dromer F."/>
            <person name="Young S."/>
            <person name="Zeng Q."/>
            <person name="Chapman S."/>
            <person name="Gujja S."/>
            <person name="Saif S."/>
            <person name="Birren B."/>
        </authorList>
    </citation>
    <scope>NUCLEOTIDE SEQUENCE [LARGE SCALE GENOMIC DNA]</scope>
    <source>
        <strain evidence="10 11">CBS 7118</strain>
    </source>
</reference>
<feature type="domain" description="6-phosphogluconate dehydrogenase NADP-binding" evidence="8">
    <location>
        <begin position="172"/>
        <end position="246"/>
    </location>
</feature>
<dbReference type="OrthoDB" id="435038at2759"/>
<dbReference type="EMBL" id="AWGH01000002">
    <property type="protein sequence ID" value="ODO07318.1"/>
    <property type="molecule type" value="Genomic_DNA"/>
</dbReference>
<dbReference type="Proteomes" id="UP000094819">
    <property type="component" value="Unassembled WGS sequence"/>
</dbReference>
<keyword evidence="5" id="KW-0560">Oxidoreductase</keyword>
<evidence type="ECO:0000313" key="10">
    <source>
        <dbReference type="EMBL" id="ODO07318.1"/>
    </source>
</evidence>
<evidence type="ECO:0000256" key="2">
    <source>
        <dbReference type="ARBA" id="ARBA00006013"/>
    </source>
</evidence>
<feature type="domain" description="3-hydroxyisobutyrate dehydrogenase-like NAD-binding" evidence="9">
    <location>
        <begin position="257"/>
        <end position="376"/>
    </location>
</feature>
<organism evidence="10 11">
    <name type="scientific">Cryptococcus wingfieldii CBS 7118</name>
    <dbReference type="NCBI Taxonomy" id="1295528"/>
    <lineage>
        <taxon>Eukaryota</taxon>
        <taxon>Fungi</taxon>
        <taxon>Dikarya</taxon>
        <taxon>Basidiomycota</taxon>
        <taxon>Agaricomycotina</taxon>
        <taxon>Tremellomycetes</taxon>
        <taxon>Tremellales</taxon>
        <taxon>Cryptococcaceae</taxon>
        <taxon>Cryptococcus</taxon>
    </lineage>
</organism>
<dbReference type="GO" id="GO:0006574">
    <property type="term" value="P:L-valine catabolic process"/>
    <property type="evidence" value="ECO:0007669"/>
    <property type="project" value="TreeGrafter"/>
</dbReference>
<name>A0A1E3K2B4_9TREE</name>
<evidence type="ECO:0000256" key="3">
    <source>
        <dbReference type="ARBA" id="ARBA00012991"/>
    </source>
</evidence>
<accession>A0A1E3K2B4</accession>
<dbReference type="GO" id="GO:0050661">
    <property type="term" value="F:NADP binding"/>
    <property type="evidence" value="ECO:0007669"/>
    <property type="project" value="InterPro"/>
</dbReference>
<keyword evidence="4" id="KW-0101">Branched-chain amino acid catabolism</keyword>
<evidence type="ECO:0000313" key="11">
    <source>
        <dbReference type="Proteomes" id="UP000094819"/>
    </source>
</evidence>
<dbReference type="EC" id="1.1.1.31" evidence="3"/>
<protein>
    <recommendedName>
        <fullName evidence="3">3-hydroxyisobutyrate dehydrogenase</fullName>
        <ecNumber evidence="3">1.1.1.31</ecNumber>
    </recommendedName>
</protein>
<dbReference type="Pfam" id="PF03446">
    <property type="entry name" value="NAD_binding_2"/>
    <property type="match status" value="1"/>
</dbReference>
<dbReference type="FunFam" id="1.10.1040.10:FF:000006">
    <property type="entry name" value="3-hydroxyisobutyrate dehydrogenase"/>
    <property type="match status" value="1"/>
</dbReference>
<evidence type="ECO:0000256" key="1">
    <source>
        <dbReference type="ARBA" id="ARBA00005109"/>
    </source>
</evidence>
<dbReference type="AlphaFoldDB" id="A0A1E3K2B4"/>
<dbReference type="GO" id="GO:0008442">
    <property type="term" value="F:3-hydroxyisobutyrate dehydrogenase activity"/>
    <property type="evidence" value="ECO:0007669"/>
    <property type="project" value="UniProtKB-EC"/>
</dbReference>
<dbReference type="GeneID" id="30190110"/>
<dbReference type="RefSeq" id="XP_019034795.1">
    <property type="nucleotide sequence ID" value="XM_019173069.1"/>
</dbReference>
<evidence type="ECO:0000256" key="7">
    <source>
        <dbReference type="ARBA" id="ARBA00049197"/>
    </source>
</evidence>
<proteinExistence type="inferred from homology"/>
<evidence type="ECO:0000259" key="9">
    <source>
        <dbReference type="Pfam" id="PF14833"/>
    </source>
</evidence>
<keyword evidence="6" id="KW-0520">NAD</keyword>
<dbReference type="InterPro" id="IPR006115">
    <property type="entry name" value="6PGDH_NADP-bd"/>
</dbReference>
<gene>
    <name evidence="10" type="ORF">L198_00897</name>
</gene>
<comment type="pathway">
    <text evidence="1">Amino-acid degradation; L-valine degradation.</text>
</comment>
<dbReference type="GO" id="GO:0005739">
    <property type="term" value="C:mitochondrion"/>
    <property type="evidence" value="ECO:0007669"/>
    <property type="project" value="TreeGrafter"/>
</dbReference>
<comment type="catalytic activity">
    <reaction evidence="7">
        <text>3-hydroxy-2-methylpropanoate + NAD(+) = 2-methyl-3-oxopropanoate + NADH + H(+)</text>
        <dbReference type="Rhea" id="RHEA:17681"/>
        <dbReference type="ChEBI" id="CHEBI:11805"/>
        <dbReference type="ChEBI" id="CHEBI:15378"/>
        <dbReference type="ChEBI" id="CHEBI:57540"/>
        <dbReference type="ChEBI" id="CHEBI:57700"/>
        <dbReference type="ChEBI" id="CHEBI:57945"/>
        <dbReference type="EC" id="1.1.1.31"/>
    </reaction>
</comment>
<dbReference type="GO" id="GO:0051287">
    <property type="term" value="F:NAD binding"/>
    <property type="evidence" value="ECO:0007669"/>
    <property type="project" value="InterPro"/>
</dbReference>
<evidence type="ECO:0000259" key="8">
    <source>
        <dbReference type="Pfam" id="PF03446"/>
    </source>
</evidence>
<dbReference type="SUPFAM" id="SSF48179">
    <property type="entry name" value="6-phosphogluconate dehydrogenase C-terminal domain-like"/>
    <property type="match status" value="1"/>
</dbReference>
<dbReference type="Gene3D" id="3.40.50.720">
    <property type="entry name" value="NAD(P)-binding Rossmann-like Domain"/>
    <property type="match status" value="1"/>
</dbReference>
<dbReference type="PANTHER" id="PTHR22981">
    <property type="entry name" value="3-HYDROXYISOBUTYRATE DEHYDROGENASE-RELATED"/>
    <property type="match status" value="1"/>
</dbReference>
<dbReference type="PANTHER" id="PTHR22981:SF7">
    <property type="entry name" value="3-HYDROXYISOBUTYRATE DEHYDROGENASE, MITOCHONDRIAL"/>
    <property type="match status" value="1"/>
</dbReference>
<evidence type="ECO:0000256" key="4">
    <source>
        <dbReference type="ARBA" id="ARBA00022456"/>
    </source>
</evidence>